<organism evidence="2 3">
    <name type="scientific">Micromonospora polyrhachis</name>
    <dbReference type="NCBI Taxonomy" id="1282883"/>
    <lineage>
        <taxon>Bacteria</taxon>
        <taxon>Bacillati</taxon>
        <taxon>Actinomycetota</taxon>
        <taxon>Actinomycetes</taxon>
        <taxon>Micromonosporales</taxon>
        <taxon>Micromonosporaceae</taxon>
        <taxon>Micromonospora</taxon>
    </lineage>
</organism>
<accession>A0A7W7SXQ6</accession>
<reference evidence="2 3" key="1">
    <citation type="submission" date="2020-08" db="EMBL/GenBank/DDBJ databases">
        <title>Sequencing the genomes of 1000 actinobacteria strains.</title>
        <authorList>
            <person name="Klenk H.-P."/>
        </authorList>
    </citation>
    <scope>NUCLEOTIDE SEQUENCE [LARGE SCALE GENOMIC DNA]</scope>
    <source>
        <strain evidence="2 3">DSM 45886</strain>
    </source>
</reference>
<comment type="caution">
    <text evidence="2">The sequence shown here is derived from an EMBL/GenBank/DDBJ whole genome shotgun (WGS) entry which is preliminary data.</text>
</comment>
<protein>
    <submittedName>
        <fullName evidence="2">Uncharacterized protein</fullName>
    </submittedName>
</protein>
<evidence type="ECO:0000256" key="1">
    <source>
        <dbReference type="SAM" id="SignalP"/>
    </source>
</evidence>
<keyword evidence="1" id="KW-0732">Signal</keyword>
<dbReference type="AlphaFoldDB" id="A0A7W7SXQ6"/>
<gene>
    <name evidence="2" type="ORF">FHR38_006279</name>
</gene>
<feature type="signal peptide" evidence="1">
    <location>
        <begin position="1"/>
        <end position="32"/>
    </location>
</feature>
<keyword evidence="3" id="KW-1185">Reference proteome</keyword>
<dbReference type="RefSeq" id="WP_184538827.1">
    <property type="nucleotide sequence ID" value="NZ_JACHJW010000001.1"/>
</dbReference>
<dbReference type="Proteomes" id="UP000578819">
    <property type="component" value="Unassembled WGS sequence"/>
</dbReference>
<evidence type="ECO:0000313" key="3">
    <source>
        <dbReference type="Proteomes" id="UP000578819"/>
    </source>
</evidence>
<sequence length="348" mass="36417">MGIASRSVGRSAPRLLVGAVLAALLTMSTAGAALGDTSTTVPSSADSTIAAPTDVYIRDVAADVGLQPHSYNPLWASPDIKVCHTAVECAVSQNPIVGITNYIFVKLRNPGPYGSGLGNGTLRVYRTTPGGGATWPGAWTQIGAVSVPVPAGTTTVTIPWNGVPGPGHFCLLARWVSPTDPMVFEGPDISLNTRYNNNIAWRNVNSVNLFVGQPQVRPFAIGNSLTVATRNDLVFTPVGAPFQAAGGRIIADLGPTLFERWVAAGRPGEGIREVGRNQVEIVSQGSARINDLLLNPGERPEFSLIFTATAATTRPFTLHVNQAGPDKEGAAKTDLGGVEYQITVGQQG</sequence>
<name>A0A7W7SXQ6_9ACTN</name>
<proteinExistence type="predicted"/>
<evidence type="ECO:0000313" key="2">
    <source>
        <dbReference type="EMBL" id="MBB4962546.1"/>
    </source>
</evidence>
<feature type="chain" id="PRO_5030551861" evidence="1">
    <location>
        <begin position="33"/>
        <end position="348"/>
    </location>
</feature>
<dbReference type="EMBL" id="JACHJW010000001">
    <property type="protein sequence ID" value="MBB4962546.1"/>
    <property type="molecule type" value="Genomic_DNA"/>
</dbReference>